<organism evidence="1">
    <name type="scientific">Siphoviridae sp. ctsBB38</name>
    <dbReference type="NCBI Taxonomy" id="2826482"/>
    <lineage>
        <taxon>Viruses</taxon>
        <taxon>Duplodnaviria</taxon>
        <taxon>Heunggongvirae</taxon>
        <taxon>Uroviricota</taxon>
        <taxon>Caudoviricetes</taxon>
    </lineage>
</organism>
<dbReference type="EMBL" id="BK014999">
    <property type="protein sequence ID" value="DAD86405.1"/>
    <property type="molecule type" value="Genomic_DNA"/>
</dbReference>
<name>A0A8S5MVH4_9CAUD</name>
<protein>
    <submittedName>
        <fullName evidence="1">DNA polymerase III, delta' subunit</fullName>
    </submittedName>
</protein>
<reference evidence="1" key="1">
    <citation type="journal article" date="2021" name="Proc. Natl. Acad. Sci. U.S.A.">
        <title>A Catalog of Tens of Thousands of Viruses from Human Metagenomes Reveals Hidden Associations with Chronic Diseases.</title>
        <authorList>
            <person name="Tisza M.J."/>
            <person name="Buck C.B."/>
        </authorList>
    </citation>
    <scope>NUCLEOTIDE SEQUENCE</scope>
    <source>
        <strain evidence="1">CtsBB38</strain>
    </source>
</reference>
<dbReference type="SUPFAM" id="SSF52540">
    <property type="entry name" value="P-loop containing nucleoside triphosphate hydrolases"/>
    <property type="match status" value="1"/>
</dbReference>
<dbReference type="InterPro" id="IPR027417">
    <property type="entry name" value="P-loop_NTPase"/>
</dbReference>
<proteinExistence type="predicted"/>
<dbReference type="Pfam" id="PF13177">
    <property type="entry name" value="DNA_pol3_delta2"/>
    <property type="match status" value="1"/>
</dbReference>
<sequence length="265" mass="30425">MSKIIGQTKLQAKLNGQPIPHFFILWGDRGAGKYLMSKQIANNNHYNYVLVENNIEGIRQLIEDCVAISTPTLFYIKGDNLSIPAQNALLKLVEEPPSKGYIMIGVRNIDNLLATIRSRAKLLIMDNYSVHELNDVFDLYDLGEVPRDILCKVATTPGQMLEYVNKDFINMYQYALKVYNNILRVSTGNAFKICNPIGFKEDDGYPVELFLELFKQVVIDEQKHSSYVDYKMIEYTSSALWDLRIRGANKQLIFDIFILNIRSLR</sequence>
<dbReference type="Gene3D" id="3.40.50.300">
    <property type="entry name" value="P-loop containing nucleotide triphosphate hydrolases"/>
    <property type="match status" value="1"/>
</dbReference>
<evidence type="ECO:0000313" key="1">
    <source>
        <dbReference type="EMBL" id="DAD86405.1"/>
    </source>
</evidence>
<accession>A0A8S5MVH4</accession>